<gene>
    <name evidence="1" type="ORF">QOZ95_003333</name>
</gene>
<dbReference type="Pfam" id="PF01257">
    <property type="entry name" value="2Fe-2S_thioredx"/>
    <property type="match status" value="1"/>
</dbReference>
<dbReference type="EMBL" id="JAUSWA010000019">
    <property type="protein sequence ID" value="MDQ0495155.1"/>
    <property type="molecule type" value="Genomic_DNA"/>
</dbReference>
<dbReference type="Gene3D" id="3.40.30.10">
    <property type="entry name" value="Glutaredoxin"/>
    <property type="match status" value="1"/>
</dbReference>
<name>A0ABU0L0D6_9BACL</name>
<dbReference type="Proteomes" id="UP001242811">
    <property type="component" value="Unassembled WGS sequence"/>
</dbReference>
<dbReference type="RefSeq" id="WP_025717382.1">
    <property type="nucleotide sequence ID" value="NZ_CP045298.1"/>
</dbReference>
<protein>
    <submittedName>
        <fullName evidence="1">(2Fe-2S) ferredoxin</fullName>
    </submittedName>
</protein>
<accession>A0ABU0L0D6</accession>
<keyword evidence="2" id="KW-1185">Reference proteome</keyword>
<organism evidence="1 2">
    <name type="scientific">Paenibacillus brasilensis</name>
    <dbReference type="NCBI Taxonomy" id="128574"/>
    <lineage>
        <taxon>Bacteria</taxon>
        <taxon>Bacillati</taxon>
        <taxon>Bacillota</taxon>
        <taxon>Bacilli</taxon>
        <taxon>Bacillales</taxon>
        <taxon>Paenibacillaceae</taxon>
        <taxon>Paenibacillus</taxon>
    </lineage>
</organism>
<dbReference type="InterPro" id="IPR036249">
    <property type="entry name" value="Thioredoxin-like_sf"/>
</dbReference>
<sequence length="114" mass="12857">MAIFELEPMKHHVLICNGGTCMRHEGEEVTQAIRDEIRKQNADTYIHTTRTRCNGRCHDAAVVIVYPQGDWYGQMTPAAGTQLVQKLVEGEKLETHLFHECTGKSRSESSSNVK</sequence>
<comment type="caution">
    <text evidence="1">The sequence shown here is derived from an EMBL/GenBank/DDBJ whole genome shotgun (WGS) entry which is preliminary data.</text>
</comment>
<evidence type="ECO:0000313" key="1">
    <source>
        <dbReference type="EMBL" id="MDQ0495155.1"/>
    </source>
</evidence>
<proteinExistence type="predicted"/>
<dbReference type="CDD" id="cd02980">
    <property type="entry name" value="TRX_Fd_family"/>
    <property type="match status" value="1"/>
</dbReference>
<dbReference type="SUPFAM" id="SSF52833">
    <property type="entry name" value="Thioredoxin-like"/>
    <property type="match status" value="1"/>
</dbReference>
<reference evidence="1 2" key="1">
    <citation type="submission" date="2023-07" db="EMBL/GenBank/DDBJ databases">
        <title>Genomic Encyclopedia of Type Strains, Phase IV (KMG-IV): sequencing the most valuable type-strain genomes for metagenomic binning, comparative biology and taxonomic classification.</title>
        <authorList>
            <person name="Goeker M."/>
        </authorList>
    </citation>
    <scope>NUCLEOTIDE SEQUENCE [LARGE SCALE GENOMIC DNA]</scope>
    <source>
        <strain evidence="1 2">DSM 14914</strain>
    </source>
</reference>
<evidence type="ECO:0000313" key="2">
    <source>
        <dbReference type="Proteomes" id="UP001242811"/>
    </source>
</evidence>